<evidence type="ECO:0000313" key="7">
    <source>
        <dbReference type="Proteomes" id="UP001566476"/>
    </source>
</evidence>
<accession>A0ABV4HWX7</accession>
<sequence>MCSVAGVSDPTAPAGQSTAASAPVPADRTGRLRAASAAQDAATRADLEALVRVPSVSARAFDAAHVHTSAAAVAELLRGAGVPRVDVVTARAAGAGPGGGDLESHPAVIAHRPAPAGAPTVLLYAHHDVQPPGRDADWSSPPFEPVERGGRLYGRGAADDKAGVMAHVHALRTLLPTWGPDEGVGVTVFVEGEEEIGSPTFAAFLDQHRQALAADVIVVADSGNWRVGVPAITTTLRGLVDCDVTVDVLSHAVHSGVNGGPVLDALTCLARLLATLHDENGDVAVDGLHASAAPVVDLDEATFRADAGVLPEVRLAGTGTVADRLWTKPAIAVIGLDATPVDRASNTLVPSARAKVSMRIAPGQDPSVAATALRRHLLANAPFGARVRVEDGEEGQAFSADTSVPAHAVAREAFAAAFGVPAVEMGMGGSIPFIADLSAVYPQAAILVTGVEDPDSRAHGADESLHLGDFAKVCLGEVLLLDGLSARRA</sequence>
<evidence type="ECO:0000256" key="1">
    <source>
        <dbReference type="ARBA" id="ARBA00022670"/>
    </source>
</evidence>
<keyword evidence="1" id="KW-0645">Protease</keyword>
<proteinExistence type="predicted"/>
<feature type="domain" description="Peptidase M20 dimerisation" evidence="5">
    <location>
        <begin position="235"/>
        <end position="381"/>
    </location>
</feature>
<evidence type="ECO:0000313" key="6">
    <source>
        <dbReference type="EMBL" id="MEZ0490755.1"/>
    </source>
</evidence>
<gene>
    <name evidence="6" type="ORF">AB2L28_00705</name>
</gene>
<dbReference type="PANTHER" id="PTHR43270">
    <property type="entry name" value="BETA-ALA-HIS DIPEPTIDASE"/>
    <property type="match status" value="1"/>
</dbReference>
<dbReference type="Gene3D" id="3.40.630.10">
    <property type="entry name" value="Zn peptidases"/>
    <property type="match status" value="1"/>
</dbReference>
<dbReference type="RefSeq" id="WP_370717252.1">
    <property type="nucleotide sequence ID" value="NZ_JBGGTQ010000001.1"/>
</dbReference>
<feature type="region of interest" description="Disordered" evidence="4">
    <location>
        <begin position="1"/>
        <end position="37"/>
    </location>
</feature>
<dbReference type="InterPro" id="IPR051458">
    <property type="entry name" value="Cyt/Met_Dipeptidase"/>
</dbReference>
<protein>
    <submittedName>
        <fullName evidence="6">Dipeptidase</fullName>
    </submittedName>
</protein>
<dbReference type="Pfam" id="PF01546">
    <property type="entry name" value="Peptidase_M20"/>
    <property type="match status" value="1"/>
</dbReference>
<dbReference type="InterPro" id="IPR002933">
    <property type="entry name" value="Peptidase_M20"/>
</dbReference>
<dbReference type="Pfam" id="PF07687">
    <property type="entry name" value="M20_dimer"/>
    <property type="match status" value="1"/>
</dbReference>
<comment type="caution">
    <text evidence="6">The sequence shown here is derived from an EMBL/GenBank/DDBJ whole genome shotgun (WGS) entry which is preliminary data.</text>
</comment>
<evidence type="ECO:0000256" key="3">
    <source>
        <dbReference type="ARBA" id="ARBA00022801"/>
    </source>
</evidence>
<evidence type="ECO:0000259" key="5">
    <source>
        <dbReference type="Pfam" id="PF07687"/>
    </source>
</evidence>
<reference evidence="6 7" key="1">
    <citation type="submission" date="2024-07" db="EMBL/GenBank/DDBJ databases">
        <authorList>
            <person name="Thanompreechachai J."/>
            <person name="Duangmal K."/>
        </authorList>
    </citation>
    <scope>NUCLEOTIDE SEQUENCE [LARGE SCALE GENOMIC DNA]</scope>
    <source>
        <strain evidence="6 7">TBRC 1896</strain>
    </source>
</reference>
<evidence type="ECO:0000256" key="2">
    <source>
        <dbReference type="ARBA" id="ARBA00022723"/>
    </source>
</evidence>
<keyword evidence="3" id="KW-0378">Hydrolase</keyword>
<dbReference type="Proteomes" id="UP001566476">
    <property type="component" value="Unassembled WGS sequence"/>
</dbReference>
<dbReference type="PANTHER" id="PTHR43270:SF12">
    <property type="entry name" value="SUCCINYL-DIAMINOPIMELATE DESUCCINYLASE"/>
    <property type="match status" value="1"/>
</dbReference>
<name>A0ABV4HWX7_9ACTN</name>
<evidence type="ECO:0000256" key="4">
    <source>
        <dbReference type="SAM" id="MobiDB-lite"/>
    </source>
</evidence>
<organism evidence="6 7">
    <name type="scientific">Kineococcus mangrovi</name>
    <dbReference type="NCBI Taxonomy" id="1660183"/>
    <lineage>
        <taxon>Bacteria</taxon>
        <taxon>Bacillati</taxon>
        <taxon>Actinomycetota</taxon>
        <taxon>Actinomycetes</taxon>
        <taxon>Kineosporiales</taxon>
        <taxon>Kineosporiaceae</taxon>
        <taxon>Kineococcus</taxon>
    </lineage>
</organism>
<keyword evidence="7" id="KW-1185">Reference proteome</keyword>
<keyword evidence="2" id="KW-0479">Metal-binding</keyword>
<dbReference type="InterPro" id="IPR011650">
    <property type="entry name" value="Peptidase_M20_dimer"/>
</dbReference>
<dbReference type="NCBIfam" id="NF005914">
    <property type="entry name" value="PRK07907.1"/>
    <property type="match status" value="1"/>
</dbReference>
<dbReference type="SUPFAM" id="SSF53187">
    <property type="entry name" value="Zn-dependent exopeptidases"/>
    <property type="match status" value="1"/>
</dbReference>
<dbReference type="EMBL" id="JBGGTQ010000001">
    <property type="protein sequence ID" value="MEZ0490755.1"/>
    <property type="molecule type" value="Genomic_DNA"/>
</dbReference>
<dbReference type="Gene3D" id="3.30.70.360">
    <property type="match status" value="1"/>
</dbReference>